<comment type="similarity">
    <text evidence="2 7">Belongs to the precorrin methyltransferase family.</text>
</comment>
<dbReference type="GO" id="GO:0030788">
    <property type="term" value="F:precorrin-2 C20-methyltransferase activity"/>
    <property type="evidence" value="ECO:0007669"/>
    <property type="project" value="InterPro"/>
</dbReference>
<keyword evidence="4 8" id="KW-0489">Methyltransferase</keyword>
<reference evidence="8 9" key="1">
    <citation type="submission" date="2014-10" db="EMBL/GenBank/DDBJ databases">
        <title>Genome sequence of Clostridium aceticum DSM 1496.</title>
        <authorList>
            <person name="Poehlein A."/>
            <person name="Schiel-Bengelsdorf B."/>
            <person name="Gottschalk G."/>
            <person name="Duerre P."/>
            <person name="Daniel R."/>
        </authorList>
    </citation>
    <scope>NUCLEOTIDE SEQUENCE [LARGE SCALE GENOMIC DNA]</scope>
    <source>
        <strain evidence="8 9">DSM 1496</strain>
    </source>
</reference>
<dbReference type="InterPro" id="IPR014777">
    <property type="entry name" value="4pyrrole_Mease_sub1"/>
</dbReference>
<comment type="pathway">
    <text evidence="1">Cofactor biosynthesis; adenosylcobalamin biosynthesis.</text>
</comment>
<dbReference type="EC" id="2.1.1.151" evidence="7"/>
<keyword evidence="6" id="KW-0949">S-adenosyl-L-methionine</keyword>
<dbReference type="AlphaFoldDB" id="A0A0D8IDA0"/>
<keyword evidence="9" id="KW-1185">Reference proteome</keyword>
<dbReference type="Proteomes" id="UP000035704">
    <property type="component" value="Chromosome"/>
</dbReference>
<dbReference type="RefSeq" id="WP_044824582.1">
    <property type="nucleotide sequence ID" value="NZ_CP009687.1"/>
</dbReference>
<dbReference type="InterPro" id="IPR035996">
    <property type="entry name" value="4pyrrol_Methylase_sf"/>
</dbReference>
<evidence type="ECO:0000256" key="2">
    <source>
        <dbReference type="ARBA" id="ARBA00005879"/>
    </source>
</evidence>
<evidence type="ECO:0000256" key="6">
    <source>
        <dbReference type="ARBA" id="ARBA00022691"/>
    </source>
</evidence>
<evidence type="ECO:0000313" key="8">
    <source>
        <dbReference type="EMBL" id="AKL93579.1"/>
    </source>
</evidence>
<gene>
    <name evidence="8" type="primary">cbiL</name>
    <name evidence="8" type="ORF">CACET_c00610</name>
</gene>
<dbReference type="Gene3D" id="3.30.950.10">
    <property type="entry name" value="Methyltransferase, Cobalt-precorrin-4 Transmethylase, Domain 2"/>
    <property type="match status" value="1"/>
</dbReference>
<keyword evidence="3" id="KW-0169">Cobalamin biosynthesis</keyword>
<dbReference type="PIRSF" id="PIRSF036427">
    <property type="entry name" value="Precrrn-2_mtase"/>
    <property type="match status" value="1"/>
</dbReference>
<dbReference type="OrthoDB" id="9804789at2"/>
<comment type="function">
    <text evidence="7">Methylates cobalt-precorrin-2 at the C-20 position to produce cobalt-precorrin-3A in the anaerobic cobalamin biosynthesis pathway.</text>
</comment>
<dbReference type="Gene3D" id="3.40.1010.10">
    <property type="entry name" value="Cobalt-precorrin-4 Transmethylase, Domain 1"/>
    <property type="match status" value="1"/>
</dbReference>
<evidence type="ECO:0000313" key="9">
    <source>
        <dbReference type="Proteomes" id="UP000035704"/>
    </source>
</evidence>
<dbReference type="SUPFAM" id="SSF53790">
    <property type="entry name" value="Tetrapyrrole methylase"/>
    <property type="match status" value="1"/>
</dbReference>
<dbReference type="InterPro" id="IPR014776">
    <property type="entry name" value="4pyrrole_Mease_sub2"/>
</dbReference>
<dbReference type="NCBIfam" id="TIGR01467">
    <property type="entry name" value="cobI_cbiL"/>
    <property type="match status" value="1"/>
</dbReference>
<dbReference type="CDD" id="cd11645">
    <property type="entry name" value="Precorrin_2_C20_MT"/>
    <property type="match status" value="1"/>
</dbReference>
<dbReference type="GO" id="GO:0043781">
    <property type="term" value="F:cobalt-factor II C20-methyltransferase activity"/>
    <property type="evidence" value="ECO:0007669"/>
    <property type="project" value="UniProtKB-EC"/>
</dbReference>
<accession>A0A0D8IDA0</accession>
<dbReference type="STRING" id="84022.CACET_c00610"/>
<evidence type="ECO:0000256" key="5">
    <source>
        <dbReference type="ARBA" id="ARBA00022679"/>
    </source>
</evidence>
<name>A0A0D8IDA0_9CLOT</name>
<organism evidence="8 9">
    <name type="scientific">Clostridium aceticum</name>
    <dbReference type="NCBI Taxonomy" id="84022"/>
    <lineage>
        <taxon>Bacteria</taxon>
        <taxon>Bacillati</taxon>
        <taxon>Bacillota</taxon>
        <taxon>Clostridia</taxon>
        <taxon>Eubacteriales</taxon>
        <taxon>Clostridiaceae</taxon>
        <taxon>Clostridium</taxon>
    </lineage>
</organism>
<dbReference type="PANTHER" id="PTHR43467:SF2">
    <property type="entry name" value="COBALT-PRECORRIN-2 C(20)-METHYLTRANSFERASE"/>
    <property type="match status" value="1"/>
</dbReference>
<sequence>MKGKLYGIGVGPGDPELLTLKAVKVLKEADLVICPKGKKEEDSIALKIAKEHVNPAAETKALVFPMVYCQETLESHWNENINIISDALDKGKKVVFLTLGDALLYSTYIYILKALKEKNYDIETIPGITSFSATASRVNLPLTEGDETLTILPLIKEEEKVENILSISDNLVVLKASHDPKGLAEKLRKQGLENNFVMISKCGHADEKITRDIRDLEEEKVPYLSTIIIKKGEGFHD</sequence>
<keyword evidence="5 8" id="KW-0808">Transferase</keyword>
<comment type="catalytic activity">
    <reaction evidence="7">
        <text>Co-precorrin-2 + S-adenosyl-L-methionine = Co-precorrin-3 + S-adenosyl-L-homocysteine + H(+)</text>
        <dbReference type="Rhea" id="RHEA:17997"/>
        <dbReference type="ChEBI" id="CHEBI:15378"/>
        <dbReference type="ChEBI" id="CHEBI:57856"/>
        <dbReference type="ChEBI" id="CHEBI:59789"/>
        <dbReference type="ChEBI" id="CHEBI:60053"/>
        <dbReference type="ChEBI" id="CHEBI:60060"/>
        <dbReference type="EC" id="2.1.1.151"/>
    </reaction>
</comment>
<evidence type="ECO:0000256" key="7">
    <source>
        <dbReference type="PIRNR" id="PIRNR036427"/>
    </source>
</evidence>
<dbReference type="EMBL" id="CP009687">
    <property type="protein sequence ID" value="AKL93579.1"/>
    <property type="molecule type" value="Genomic_DNA"/>
</dbReference>
<dbReference type="KEGG" id="cace:CACET_c00610"/>
<dbReference type="PANTHER" id="PTHR43467">
    <property type="entry name" value="COBALT-PRECORRIN-2 C(20)-METHYLTRANSFERASE"/>
    <property type="match status" value="1"/>
</dbReference>
<dbReference type="GO" id="GO:0032259">
    <property type="term" value="P:methylation"/>
    <property type="evidence" value="ECO:0007669"/>
    <property type="project" value="UniProtKB-KW"/>
</dbReference>
<proteinExistence type="inferred from homology"/>
<dbReference type="InterPro" id="IPR000878">
    <property type="entry name" value="4pyrrol_Mease"/>
</dbReference>
<dbReference type="InterPro" id="IPR006364">
    <property type="entry name" value="CobI/CbiL/CobIJ_dom"/>
</dbReference>
<comment type="subunit">
    <text evidence="7">Homodimer.</text>
</comment>
<dbReference type="InterPro" id="IPR012382">
    <property type="entry name" value="CobI/CbiL"/>
</dbReference>
<evidence type="ECO:0000256" key="4">
    <source>
        <dbReference type="ARBA" id="ARBA00022603"/>
    </source>
</evidence>
<evidence type="ECO:0000256" key="1">
    <source>
        <dbReference type="ARBA" id="ARBA00004953"/>
    </source>
</evidence>
<dbReference type="Pfam" id="PF00590">
    <property type="entry name" value="TP_methylase"/>
    <property type="match status" value="1"/>
</dbReference>
<evidence type="ECO:0000256" key="3">
    <source>
        <dbReference type="ARBA" id="ARBA00022573"/>
    </source>
</evidence>
<protein>
    <recommendedName>
        <fullName evidence="7">Cobalt-precorrin-2 C(20)-methyltransferase</fullName>
        <ecNumber evidence="7">2.1.1.151</ecNumber>
    </recommendedName>
</protein>
<dbReference type="GO" id="GO:0009236">
    <property type="term" value="P:cobalamin biosynthetic process"/>
    <property type="evidence" value="ECO:0007669"/>
    <property type="project" value="UniProtKB-UniRule"/>
</dbReference>
<dbReference type="UniPathway" id="UPA00148"/>
<dbReference type="PATRIC" id="fig|84022.5.peg.3924"/>